<dbReference type="Pfam" id="PF01522">
    <property type="entry name" value="Polysacc_deac_1"/>
    <property type="match status" value="1"/>
</dbReference>
<dbReference type="CDD" id="cd10950">
    <property type="entry name" value="CE4_BsYlxY_like"/>
    <property type="match status" value="1"/>
</dbReference>
<sequence>MKIFYIKYPSKKTVWLLAIAALLALILLIFALMKTVSVFNTNEPIYRGDTKEKKIAFACNVAWGDEYIPKMLDIFEKNDVHITFFFEGKWAEKNPDVVKEIYKKGHEIGSHGYSHIKYTSLSKEDCEKDIKKSEEALEKITGEKPTLFAPPYGDFNEQVVKIAEELGYKVILWSLDTIDWSNPSPQTIVERVMNKCHNGAIVLMHPTKNTVEALPEIIKQLKEKGFKITKVSEVIVDKK</sequence>
<keyword evidence="2" id="KW-0326">Glycosidase</keyword>
<dbReference type="PANTHER" id="PTHR10587">
    <property type="entry name" value="GLYCOSYL TRANSFERASE-RELATED"/>
    <property type="match status" value="1"/>
</dbReference>
<dbReference type="Proteomes" id="UP000010146">
    <property type="component" value="Unassembled WGS sequence"/>
</dbReference>
<dbReference type="SUPFAM" id="SSF88713">
    <property type="entry name" value="Glycoside hydrolase/deacetylase"/>
    <property type="match status" value="1"/>
</dbReference>
<dbReference type="PROSITE" id="PS51677">
    <property type="entry name" value="NODB"/>
    <property type="match status" value="1"/>
</dbReference>
<dbReference type="GO" id="GO:0016798">
    <property type="term" value="F:hydrolase activity, acting on glycosyl bonds"/>
    <property type="evidence" value="ECO:0007669"/>
    <property type="project" value="UniProtKB-KW"/>
</dbReference>
<organism evidence="2 3">
    <name type="scientific">Caldanaerobacter subterraneus subsp. pacificus DSM 12653</name>
    <dbReference type="NCBI Taxonomy" id="391606"/>
    <lineage>
        <taxon>Bacteria</taxon>
        <taxon>Bacillati</taxon>
        <taxon>Bacillota</taxon>
        <taxon>Clostridia</taxon>
        <taxon>Thermoanaerobacterales</taxon>
        <taxon>Thermoanaerobacteraceae</taxon>
        <taxon>Caldanaerobacter</taxon>
    </lineage>
</organism>
<dbReference type="AlphaFoldDB" id="A0A0F5PLX3"/>
<reference evidence="3" key="3">
    <citation type="submission" date="2015-02" db="EMBL/GenBank/DDBJ databases">
        <title>Genome analysis of three genomes within the thermophilic hydrogenogenic bacterial species Caldanaerobacter subterraneus.</title>
        <authorList>
            <person name="Sant'Anna F.H."/>
            <person name="Lebedinsky A."/>
            <person name="Sokolova T."/>
            <person name="Robb F.T."/>
            <person name="Gonzalez J.M."/>
        </authorList>
    </citation>
    <scope>NUCLEOTIDE SEQUENCE [LARGE SCALE GENOMIC DNA]</scope>
    <source>
        <strain evidence="3">DSM 12653</strain>
    </source>
</reference>
<evidence type="ECO:0000259" key="1">
    <source>
        <dbReference type="PROSITE" id="PS51677"/>
    </source>
</evidence>
<keyword evidence="2" id="KW-0378">Hydrolase</keyword>
<keyword evidence="2" id="KW-0624">Polysaccharide degradation</keyword>
<dbReference type="GO" id="GO:0016020">
    <property type="term" value="C:membrane"/>
    <property type="evidence" value="ECO:0007669"/>
    <property type="project" value="TreeGrafter"/>
</dbReference>
<accession>A0A0F5PLX3</accession>
<proteinExistence type="predicted"/>
<evidence type="ECO:0000313" key="2">
    <source>
        <dbReference type="EMBL" id="KKC29585.1"/>
    </source>
</evidence>
<dbReference type="PANTHER" id="PTHR10587:SF128">
    <property type="entry name" value="POLYSACCHARIDE DEACETYLASE PDAB-RELATED"/>
    <property type="match status" value="1"/>
</dbReference>
<reference evidence="2 3" key="1">
    <citation type="submission" date="2008-07" db="EMBL/GenBank/DDBJ databases">
        <authorList>
            <person name="Gonzalez J."/>
            <person name="Sokolova T."/>
            <person name="Ferriera S."/>
            <person name="Johnson J."/>
            <person name="Kravitz S."/>
            <person name="Beeson K."/>
            <person name="Sutton G."/>
            <person name="Rogers Y.-H."/>
            <person name="Friedman R."/>
            <person name="Frazier M."/>
            <person name="Venter J.C."/>
        </authorList>
    </citation>
    <scope>NUCLEOTIDE SEQUENCE [LARGE SCALE GENOMIC DNA]</scope>
    <source>
        <strain evidence="2 3">DSM 12653</strain>
    </source>
</reference>
<dbReference type="Gene3D" id="3.20.20.370">
    <property type="entry name" value="Glycoside hydrolase/deacetylase"/>
    <property type="match status" value="1"/>
</dbReference>
<feature type="domain" description="NodB homology" evidence="1">
    <location>
        <begin position="53"/>
        <end position="229"/>
    </location>
</feature>
<dbReference type="RefSeq" id="WP_011025674.1">
    <property type="nucleotide sequence ID" value="NZ_ABXP02000075.1"/>
</dbReference>
<gene>
    <name evidence="2" type="ORF">CDSM653_01304</name>
</gene>
<evidence type="ECO:0000313" key="3">
    <source>
        <dbReference type="Proteomes" id="UP000010146"/>
    </source>
</evidence>
<dbReference type="EMBL" id="ABXP02000075">
    <property type="protein sequence ID" value="KKC29585.1"/>
    <property type="molecule type" value="Genomic_DNA"/>
</dbReference>
<keyword evidence="2" id="KW-0119">Carbohydrate metabolism</keyword>
<dbReference type="InterPro" id="IPR002509">
    <property type="entry name" value="NODB_dom"/>
</dbReference>
<dbReference type="InterPro" id="IPR011330">
    <property type="entry name" value="Glyco_hydro/deAcase_b/a-brl"/>
</dbReference>
<dbReference type="InterPro" id="IPR050248">
    <property type="entry name" value="Polysacc_deacetylase_ArnD"/>
</dbReference>
<dbReference type="GO" id="GO:0045493">
    <property type="term" value="P:xylan catabolic process"/>
    <property type="evidence" value="ECO:0007669"/>
    <property type="project" value="UniProtKB-KW"/>
</dbReference>
<name>A0A0F5PLX3_9THEO</name>
<comment type="caution">
    <text evidence="2">The sequence shown here is derived from an EMBL/GenBank/DDBJ whole genome shotgun (WGS) entry which is preliminary data.</text>
</comment>
<dbReference type="GO" id="GO:0016810">
    <property type="term" value="F:hydrolase activity, acting on carbon-nitrogen (but not peptide) bonds"/>
    <property type="evidence" value="ECO:0007669"/>
    <property type="project" value="InterPro"/>
</dbReference>
<protein>
    <submittedName>
        <fullName evidence="2">Xylanase/chitin deacetylase</fullName>
    </submittedName>
</protein>
<reference evidence="2 3" key="2">
    <citation type="journal article" date="2015" name="BMC Genomics">
        <title>Analysis of three genomes within the thermophilic bacterial species Caldanaerobacter subterraneus with a focus on carbon monoxide dehydrogenase evolution and hydrolase diversity.</title>
        <authorList>
            <person name="Sant'Anna F.H."/>
            <person name="Lebedinsky A.V."/>
            <person name="Sokolova T.G."/>
            <person name="Robb F.T."/>
            <person name="Gonzalez J.M."/>
        </authorList>
    </citation>
    <scope>NUCLEOTIDE SEQUENCE [LARGE SCALE GENOMIC DNA]</scope>
    <source>
        <strain evidence="2 3">DSM 12653</strain>
    </source>
</reference>
<keyword evidence="2" id="KW-0858">Xylan degradation</keyword>